<name>Q6ILI7_DROME</name>
<sequence>MLCNEKCTTTFFKVVLEQSSIRERIPSMAFLDGSIGMPQTARSDVACSKDNKLKLALIHVQLACKWHQTLLGGVSCTPVHGNIAFDSGSKEFHVNYYFKPEERSVNFFQCTQTAVLLPGGLSEDDPECNLCG</sequence>
<dbReference type="EMBL" id="BK002029">
    <property type="protein sequence ID" value="DAA02874.1"/>
    <property type="molecule type" value="Genomic_DNA"/>
</dbReference>
<proteinExistence type="predicted"/>
<protein>
    <submittedName>
        <fullName evidence="1">HDC09396</fullName>
    </submittedName>
</protein>
<accession>Q6ILI7</accession>
<gene>
    <name evidence="1" type="ORF">HDC09396</name>
</gene>
<evidence type="ECO:0000313" key="1">
    <source>
        <dbReference type="EMBL" id="DAA02874.1"/>
    </source>
</evidence>
<reference evidence="1" key="1">
    <citation type="journal article" date="2003" name="Genome Biol.">
        <title>An integrated gene annotation and transcriptional profiling approach towards the full gene content of the Drosophila genome.</title>
        <authorList>
            <person name="Hild M."/>
            <person name="Beckmann B."/>
            <person name="Haas S.A."/>
            <person name="Koch B."/>
            <person name="Solovyev V."/>
            <person name="Busold C."/>
            <person name="Fellenberg K."/>
            <person name="Boutros M."/>
            <person name="Vingron M."/>
            <person name="Sauer F."/>
            <person name="Hoheisel J.D."/>
            <person name="Paro R."/>
        </authorList>
    </citation>
    <scope>NUCLEOTIDE SEQUENCE</scope>
</reference>
<organism evidence="1">
    <name type="scientific">Drosophila melanogaster</name>
    <name type="common">Fruit fly</name>
    <dbReference type="NCBI Taxonomy" id="7227"/>
    <lineage>
        <taxon>Eukaryota</taxon>
        <taxon>Metazoa</taxon>
        <taxon>Ecdysozoa</taxon>
        <taxon>Arthropoda</taxon>
        <taxon>Hexapoda</taxon>
        <taxon>Insecta</taxon>
        <taxon>Pterygota</taxon>
        <taxon>Neoptera</taxon>
        <taxon>Endopterygota</taxon>
        <taxon>Diptera</taxon>
        <taxon>Brachycera</taxon>
        <taxon>Muscomorpha</taxon>
        <taxon>Ephydroidea</taxon>
        <taxon>Drosophilidae</taxon>
        <taxon>Drosophila</taxon>
        <taxon>Sophophora</taxon>
    </lineage>
</organism>
<dbReference type="AlphaFoldDB" id="Q6ILI7"/>